<dbReference type="SMART" id="SM00652">
    <property type="entry name" value="eIF1a"/>
    <property type="match status" value="1"/>
</dbReference>
<dbReference type="Gene3D" id="2.40.50.140">
    <property type="entry name" value="Nucleic acid-binding proteins"/>
    <property type="match status" value="1"/>
</dbReference>
<evidence type="ECO:0000256" key="5">
    <source>
        <dbReference type="HAMAP-Rule" id="MF_00216"/>
    </source>
</evidence>
<dbReference type="RefSeq" id="WP_054843726.1">
    <property type="nucleotide sequence ID" value="NZ_AP026830.1"/>
</dbReference>
<dbReference type="EMBL" id="BMNM01000005">
    <property type="protein sequence ID" value="GGI78017.1"/>
    <property type="molecule type" value="Genomic_DNA"/>
</dbReference>
<dbReference type="GO" id="GO:0003743">
    <property type="term" value="F:translation initiation factor activity"/>
    <property type="evidence" value="ECO:0007669"/>
    <property type="project" value="UniProtKB-UniRule"/>
</dbReference>
<dbReference type="Proteomes" id="UP001060771">
    <property type="component" value="Chromosome"/>
</dbReference>
<protein>
    <recommendedName>
        <fullName evidence="5">Translation initiation factor 1A</fullName>
        <shortName evidence="5">aIF-1A</shortName>
    </recommendedName>
</protein>
<evidence type="ECO:0000313" key="11">
    <source>
        <dbReference type="Proteomes" id="UP000657075"/>
    </source>
</evidence>
<dbReference type="PROSITE" id="PS01262">
    <property type="entry name" value="IF1A"/>
    <property type="match status" value="1"/>
</dbReference>
<dbReference type="InterPro" id="IPR001253">
    <property type="entry name" value="TIF_eIF-1A"/>
</dbReference>
<dbReference type="GeneID" id="76207782"/>
<dbReference type="NCBIfam" id="NF003082">
    <property type="entry name" value="PRK04012.1-1"/>
    <property type="match status" value="1"/>
</dbReference>
<evidence type="ECO:0000256" key="2">
    <source>
        <dbReference type="ARBA" id="ARBA00022540"/>
    </source>
</evidence>
<evidence type="ECO:0000313" key="12">
    <source>
        <dbReference type="Proteomes" id="UP001060771"/>
    </source>
</evidence>
<keyword evidence="12" id="KW-1185">Reference proteome</keyword>
<dbReference type="InterPro" id="IPR012340">
    <property type="entry name" value="NA-bd_OB-fold"/>
</dbReference>
<feature type="domain" description="S1-like" evidence="8">
    <location>
        <begin position="9"/>
        <end position="81"/>
    </location>
</feature>
<evidence type="ECO:0000256" key="3">
    <source>
        <dbReference type="ARBA" id="ARBA00022917"/>
    </source>
</evidence>
<dbReference type="InterPro" id="IPR006196">
    <property type="entry name" value="RNA-binding_domain_S1_IF1"/>
</dbReference>
<dbReference type="NCBIfam" id="TIGR00523">
    <property type="entry name" value="eIF-1A"/>
    <property type="match status" value="1"/>
</dbReference>
<gene>
    <name evidence="5" type="primary">eif1a</name>
    <name evidence="10" type="ORF">GCM10007112_13490</name>
    <name evidence="9" type="ORF">Vsou_22400</name>
</gene>
<dbReference type="HAMAP" id="MF_00216">
    <property type="entry name" value="aIF_1A"/>
    <property type="match status" value="1"/>
</dbReference>
<reference evidence="9" key="4">
    <citation type="journal article" date="2023" name="Microbiol. Resour. Announc.">
        <title>Complete Genome Sequence of Vulcanisaeta souniana Strain IC-059, a Hyperthermophilic Archaeon Isolated from Hot Spring Water in Japan.</title>
        <authorList>
            <person name="Kato S."/>
            <person name="Itoh T."/>
            <person name="Wu L."/>
            <person name="Ma J."/>
            <person name="Ohkuma M."/>
        </authorList>
    </citation>
    <scope>NUCLEOTIDE SEQUENCE</scope>
    <source>
        <strain evidence="9">JCM 11219</strain>
    </source>
</reference>
<evidence type="ECO:0000256" key="6">
    <source>
        <dbReference type="RuleBase" id="RU004364"/>
    </source>
</evidence>
<dbReference type="Proteomes" id="UP000657075">
    <property type="component" value="Unassembled WGS sequence"/>
</dbReference>
<reference evidence="10" key="2">
    <citation type="submission" date="2020-09" db="EMBL/GenBank/DDBJ databases">
        <authorList>
            <person name="Sun Q."/>
            <person name="Ohkuma M."/>
        </authorList>
    </citation>
    <scope>NUCLEOTIDE SEQUENCE</scope>
    <source>
        <strain evidence="10">JCM 11219</strain>
    </source>
</reference>
<dbReference type="AlphaFoldDB" id="A0A830EHS6"/>
<reference evidence="12" key="3">
    <citation type="submission" date="2022-09" db="EMBL/GenBank/DDBJ databases">
        <title>Complete genome sequence of Vulcanisaeta souniana.</title>
        <authorList>
            <person name="Kato S."/>
            <person name="Itoh T."/>
            <person name="Ohkuma M."/>
        </authorList>
    </citation>
    <scope>NUCLEOTIDE SEQUENCE [LARGE SCALE GENOMIC DNA]</scope>
    <source>
        <strain evidence="12">JCM 11219</strain>
    </source>
</reference>
<dbReference type="InterPro" id="IPR018104">
    <property type="entry name" value="TIF_eIF-1A_CS"/>
</dbReference>
<dbReference type="CDD" id="cd05793">
    <property type="entry name" value="S1_IF1A"/>
    <property type="match status" value="1"/>
</dbReference>
<dbReference type="SUPFAM" id="SSF50249">
    <property type="entry name" value="Nucleic acid-binding proteins"/>
    <property type="match status" value="1"/>
</dbReference>
<dbReference type="OrthoDB" id="2586at2157"/>
<dbReference type="PROSITE" id="PS50832">
    <property type="entry name" value="S1_IF1_TYPE"/>
    <property type="match status" value="1"/>
</dbReference>
<evidence type="ECO:0000313" key="10">
    <source>
        <dbReference type="EMBL" id="GGI78017.1"/>
    </source>
</evidence>
<dbReference type="GO" id="GO:0003723">
    <property type="term" value="F:RNA binding"/>
    <property type="evidence" value="ECO:0007669"/>
    <property type="project" value="InterPro"/>
</dbReference>
<dbReference type="EMBL" id="AP026830">
    <property type="protein sequence ID" value="BDR93147.1"/>
    <property type="molecule type" value="Genomic_DNA"/>
</dbReference>
<dbReference type="Pfam" id="PF01176">
    <property type="entry name" value="eIF-1a"/>
    <property type="match status" value="1"/>
</dbReference>
<dbReference type="NCBIfam" id="NF003084">
    <property type="entry name" value="PRK04012.1-3"/>
    <property type="match status" value="1"/>
</dbReference>
<sequence length="105" mass="12156">MPKENQQGSKVRLPEEGEMFAKVVELVGDDRAKAVCQDGKIRLVRIPGKYRKKMWLRIGDYILVVPWDFEPNRADLVYKYERNEVNELKQSGYAEVLSQLDELAG</sequence>
<dbReference type="PANTHER" id="PTHR21668">
    <property type="entry name" value="EIF-1A"/>
    <property type="match status" value="1"/>
</dbReference>
<keyword evidence="3 5" id="KW-0648">Protein biosynthesis</keyword>
<comment type="function">
    <text evidence="4 5 7">Seems to be required for maximal rate of protein biosynthesis. Enhances ribosome dissociation into subunits and stabilizes the binding of the initiator Met-tRNA(I) to 40 S ribosomal subunits.</text>
</comment>
<evidence type="ECO:0000256" key="1">
    <source>
        <dbReference type="ARBA" id="ARBA00007392"/>
    </source>
</evidence>
<organism evidence="10 11">
    <name type="scientific">Vulcanisaeta souniana JCM 11219</name>
    <dbReference type="NCBI Taxonomy" id="1293586"/>
    <lineage>
        <taxon>Archaea</taxon>
        <taxon>Thermoproteota</taxon>
        <taxon>Thermoprotei</taxon>
        <taxon>Thermoproteales</taxon>
        <taxon>Thermoproteaceae</taxon>
        <taxon>Vulcanisaeta</taxon>
    </lineage>
</organism>
<name>A0A830EHS6_9CREN</name>
<reference evidence="10" key="1">
    <citation type="journal article" date="2014" name="Int. J. Syst. Evol. Microbiol.">
        <title>Complete genome sequence of Corynebacterium casei LMG S-19264T (=DSM 44701T), isolated from a smear-ripened cheese.</title>
        <authorList>
            <consortium name="US DOE Joint Genome Institute (JGI-PGF)"/>
            <person name="Walter F."/>
            <person name="Albersmeier A."/>
            <person name="Kalinowski J."/>
            <person name="Ruckert C."/>
        </authorList>
    </citation>
    <scope>NUCLEOTIDE SEQUENCE</scope>
    <source>
        <strain evidence="10">JCM 11219</strain>
    </source>
</reference>
<evidence type="ECO:0000256" key="4">
    <source>
        <dbReference type="ARBA" id="ARBA00025502"/>
    </source>
</evidence>
<accession>A0A830EHS6</accession>
<keyword evidence="2 5" id="KW-0396">Initiation factor</keyword>
<evidence type="ECO:0000256" key="7">
    <source>
        <dbReference type="RuleBase" id="RU004365"/>
    </source>
</evidence>
<comment type="similarity">
    <text evidence="1 5 6">Belongs to the eIF-1A family.</text>
</comment>
<evidence type="ECO:0000313" key="9">
    <source>
        <dbReference type="EMBL" id="BDR93147.1"/>
    </source>
</evidence>
<evidence type="ECO:0000259" key="8">
    <source>
        <dbReference type="PROSITE" id="PS50832"/>
    </source>
</evidence>
<proteinExistence type="inferred from homology"/>